<feature type="signal peptide" evidence="9">
    <location>
        <begin position="1"/>
        <end position="17"/>
    </location>
</feature>
<feature type="repeat" description="Solcar" evidence="8">
    <location>
        <begin position="727"/>
        <end position="824"/>
    </location>
</feature>
<dbReference type="SUPFAM" id="SSF51445">
    <property type="entry name" value="(Trans)glycosidases"/>
    <property type="match status" value="1"/>
</dbReference>
<dbReference type="InterPro" id="IPR023395">
    <property type="entry name" value="MCP_dom_sf"/>
</dbReference>
<gene>
    <name evidence="11" type="ORF">MYCIT1_LOCUS37608</name>
</gene>
<dbReference type="EMBL" id="CAVNYO010000478">
    <property type="protein sequence ID" value="CAK5284397.1"/>
    <property type="molecule type" value="Genomic_DNA"/>
</dbReference>
<reference evidence="11" key="1">
    <citation type="submission" date="2023-11" db="EMBL/GenBank/DDBJ databases">
        <authorList>
            <person name="De Vega J J."/>
            <person name="De Vega J J."/>
        </authorList>
    </citation>
    <scope>NUCLEOTIDE SEQUENCE</scope>
</reference>
<feature type="domain" description="Beta-glucuronidase C-terminal" evidence="10">
    <location>
        <begin position="443"/>
        <end position="520"/>
    </location>
</feature>
<dbReference type="GO" id="GO:0006862">
    <property type="term" value="P:nucleotide transport"/>
    <property type="evidence" value="ECO:0007669"/>
    <property type="project" value="InterPro"/>
</dbReference>
<dbReference type="Proteomes" id="UP001295794">
    <property type="component" value="Unassembled WGS sequence"/>
</dbReference>
<keyword evidence="6" id="KW-1133">Transmembrane helix</keyword>
<keyword evidence="7 8" id="KW-0472">Membrane</keyword>
<accession>A0AAD2K837</accession>
<dbReference type="GO" id="GO:0016020">
    <property type="term" value="C:membrane"/>
    <property type="evidence" value="ECO:0007669"/>
    <property type="project" value="UniProtKB-SubCell"/>
</dbReference>
<evidence type="ECO:0000256" key="1">
    <source>
        <dbReference type="ARBA" id="ARBA00004141"/>
    </source>
</evidence>
<keyword evidence="9" id="KW-0732">Signal</keyword>
<keyword evidence="3" id="KW-0813">Transport</keyword>
<dbReference type="Gene3D" id="3.20.20.80">
    <property type="entry name" value="Glycosidases"/>
    <property type="match status" value="1"/>
</dbReference>
<dbReference type="Pfam" id="PF00153">
    <property type="entry name" value="Mito_carr"/>
    <property type="match status" value="3"/>
</dbReference>
<evidence type="ECO:0000313" key="12">
    <source>
        <dbReference type="Proteomes" id="UP001295794"/>
    </source>
</evidence>
<evidence type="ECO:0000256" key="9">
    <source>
        <dbReference type="SAM" id="SignalP"/>
    </source>
</evidence>
<dbReference type="AlphaFoldDB" id="A0AAD2K837"/>
<feature type="chain" id="PRO_5042141302" description="Beta-glucuronidase C-terminal domain-containing protein" evidence="9">
    <location>
        <begin position="18"/>
        <end position="829"/>
    </location>
</feature>
<evidence type="ECO:0000256" key="2">
    <source>
        <dbReference type="ARBA" id="ARBA00006375"/>
    </source>
</evidence>
<keyword evidence="4 8" id="KW-0812">Transmembrane</keyword>
<evidence type="ECO:0000259" key="10">
    <source>
        <dbReference type="Pfam" id="PF16862"/>
    </source>
</evidence>
<dbReference type="InterPro" id="IPR044712">
    <property type="entry name" value="SLC25A32-like"/>
</dbReference>
<evidence type="ECO:0000256" key="6">
    <source>
        <dbReference type="ARBA" id="ARBA00022989"/>
    </source>
</evidence>
<dbReference type="SUPFAM" id="SSF103506">
    <property type="entry name" value="Mitochondrial carrier"/>
    <property type="match status" value="1"/>
</dbReference>
<protein>
    <recommendedName>
        <fullName evidence="10">Beta-glucuronidase C-terminal domain-containing protein</fullName>
    </recommendedName>
</protein>
<dbReference type="InterPro" id="IPR017853">
    <property type="entry name" value="GH"/>
</dbReference>
<dbReference type="Gene3D" id="1.50.40.10">
    <property type="entry name" value="Mitochondrial carrier domain"/>
    <property type="match status" value="2"/>
</dbReference>
<proteinExistence type="inferred from homology"/>
<evidence type="ECO:0000256" key="5">
    <source>
        <dbReference type="ARBA" id="ARBA00022737"/>
    </source>
</evidence>
<name>A0AAD2K837_9AGAR</name>
<dbReference type="Pfam" id="PF16862">
    <property type="entry name" value="Glyco_hydro_79C"/>
    <property type="match status" value="1"/>
</dbReference>
<evidence type="ECO:0000256" key="3">
    <source>
        <dbReference type="ARBA" id="ARBA00022448"/>
    </source>
</evidence>
<evidence type="ECO:0000256" key="8">
    <source>
        <dbReference type="PROSITE-ProRule" id="PRU00282"/>
    </source>
</evidence>
<dbReference type="InterPro" id="IPR018108">
    <property type="entry name" value="MCP_transmembrane"/>
</dbReference>
<evidence type="ECO:0000313" key="11">
    <source>
        <dbReference type="EMBL" id="CAK5284397.1"/>
    </source>
</evidence>
<evidence type="ECO:0000256" key="7">
    <source>
        <dbReference type="ARBA" id="ARBA00023136"/>
    </source>
</evidence>
<evidence type="ECO:0000256" key="4">
    <source>
        <dbReference type="ARBA" id="ARBA00022692"/>
    </source>
</evidence>
<keyword evidence="5" id="KW-0677">Repeat</keyword>
<keyword evidence="12" id="KW-1185">Reference proteome</keyword>
<dbReference type="PROSITE" id="PS50920">
    <property type="entry name" value="SOLCAR"/>
    <property type="match status" value="3"/>
</dbReference>
<dbReference type="FunFam" id="1.50.40.10:FF:000075">
    <property type="entry name" value="Nicotinamide adenine dinucleotide transporter 2, mitochondrial"/>
    <property type="match status" value="1"/>
</dbReference>
<dbReference type="InterPro" id="IPR031728">
    <property type="entry name" value="GlcAase_C"/>
</dbReference>
<feature type="repeat" description="Solcar" evidence="8">
    <location>
        <begin position="632"/>
        <end position="718"/>
    </location>
</feature>
<sequence>MRLFTLSFCFFAASASAQSLSVTIPSSAPPAAITLSPSLFSFSIEQDGWTLWAGTNTTNTFLVNVLDNIIERAGDGPWFRIGADSEDRTDFNPAVQYSQTVSSRPSVATPYPEVFIFHLFPLNFTERNPPQASEVIVGDQFYQIADHLPSGTHVVWGVNLRHLNATAFFLEASAIHKAFTSEAMKKAGLTLEFIEIGNEPDRYPTPGWNYTQYVSKLSRFPDQFPVHLTLASWSAFATNLSESNFVGKNGPKLFGPSFASVFDDDTGFSPKGVISAGILNGAGSLLTTYSQHHYSCGAGENLVDLLVKDNIRSNVSILAPGIAVAKAHGLDYVLGETNSCFGHGAVNTSNVGGIAVWTTDYLFNAAQAGVSRLFFHQGIGYKYNAIQPATLTRSTIDGTALSTPLLPHVQPAYHAALVAAEAIGPSGHCAGIELSIDDADVSGYAFYEQGVLKRALLMSHTVYLSSSSLPRGSKQVDISFANSMTSPGASVRVKRLSIPSADATTGLRWAGQSFDTPDGKATGAGGGLIASIATCPLDVIKTRLQAQRAIRGHHEYEGILEIVRSIVKHDGLRGFYRGLGPTMLGYLPTWGIYFSVYDGIKTAFGEPPLGVSQEKLYPAAQVKGYQPVMREHPWSLHILSAMTAGAASTICTNPLWVIKTRFMTQSRTETRYKHTIDAAMTIYRTEGISAFYRGLLPSLMGITHVAVQFPLYEQLKVWAQAGSPAPPSNQSILLCSAIAKMTASIATYPHEVVRTRLQTQRRPLAESSDGLLNRMDQGGVVHTTRKLIKTEGWKSLYKGLSVNLIRTVPNSAVTMLTYEVLMRHLYRTP</sequence>
<comment type="subcellular location">
    <subcellularLocation>
        <location evidence="1">Membrane</location>
        <topology evidence="1">Multi-pass membrane protein</topology>
    </subcellularLocation>
</comment>
<dbReference type="PANTHER" id="PTHR45683">
    <property type="entry name" value="MITOCHONDRIAL NICOTINAMIDE ADENINE DINUCLEOTIDE TRANSPORTER 1-RELATED-RELATED"/>
    <property type="match status" value="1"/>
</dbReference>
<dbReference type="GO" id="GO:0055085">
    <property type="term" value="P:transmembrane transport"/>
    <property type="evidence" value="ECO:0007669"/>
    <property type="project" value="InterPro"/>
</dbReference>
<feature type="repeat" description="Solcar" evidence="8">
    <location>
        <begin position="514"/>
        <end position="603"/>
    </location>
</feature>
<comment type="similarity">
    <text evidence="2">Belongs to the mitochondrial carrier (TC 2.A.29) family.</text>
</comment>
<organism evidence="11 12">
    <name type="scientific">Mycena citricolor</name>
    <dbReference type="NCBI Taxonomy" id="2018698"/>
    <lineage>
        <taxon>Eukaryota</taxon>
        <taxon>Fungi</taxon>
        <taxon>Dikarya</taxon>
        <taxon>Basidiomycota</taxon>
        <taxon>Agaricomycotina</taxon>
        <taxon>Agaricomycetes</taxon>
        <taxon>Agaricomycetidae</taxon>
        <taxon>Agaricales</taxon>
        <taxon>Marasmiineae</taxon>
        <taxon>Mycenaceae</taxon>
        <taxon>Mycena</taxon>
    </lineage>
</organism>
<comment type="caution">
    <text evidence="11">The sequence shown here is derived from an EMBL/GenBank/DDBJ whole genome shotgun (WGS) entry which is preliminary data.</text>
</comment>